<reference evidence="1 2" key="1">
    <citation type="submission" date="2024-01" db="EMBL/GenBank/DDBJ databases">
        <title>Genome assemblies of Stephania.</title>
        <authorList>
            <person name="Yang L."/>
        </authorList>
    </citation>
    <scope>NUCLEOTIDE SEQUENCE [LARGE SCALE GENOMIC DNA]</scope>
    <source>
        <strain evidence="1">YNDBR</strain>
        <tissue evidence="1">Leaf</tissue>
    </source>
</reference>
<proteinExistence type="predicted"/>
<dbReference type="CDD" id="cd09272">
    <property type="entry name" value="RNase_HI_RT_Ty1"/>
    <property type="match status" value="1"/>
</dbReference>
<gene>
    <name evidence="1" type="ORF">Syun_023952</name>
</gene>
<evidence type="ECO:0000313" key="1">
    <source>
        <dbReference type="EMBL" id="KAK9107941.1"/>
    </source>
</evidence>
<sequence length="83" mass="9405">MSVAALAKNPVYHSRTKHIELDIHYVRDKVLSGSLAIHHVPSLDQVVDIFTKPFSSSRFLYLRNKLSLVSLPLSLRGDVRVNH</sequence>
<dbReference type="EMBL" id="JBBNAF010000010">
    <property type="protein sequence ID" value="KAK9107941.1"/>
    <property type="molecule type" value="Genomic_DNA"/>
</dbReference>
<keyword evidence="2" id="KW-1185">Reference proteome</keyword>
<protein>
    <recommendedName>
        <fullName evidence="3">Copia protein</fullName>
    </recommendedName>
</protein>
<evidence type="ECO:0000313" key="2">
    <source>
        <dbReference type="Proteomes" id="UP001420932"/>
    </source>
</evidence>
<accession>A0AAP0I3L8</accession>
<evidence type="ECO:0008006" key="3">
    <source>
        <dbReference type="Google" id="ProtNLM"/>
    </source>
</evidence>
<comment type="caution">
    <text evidence="1">The sequence shown here is derived from an EMBL/GenBank/DDBJ whole genome shotgun (WGS) entry which is preliminary data.</text>
</comment>
<name>A0AAP0I3L8_9MAGN</name>
<dbReference type="AlphaFoldDB" id="A0AAP0I3L8"/>
<dbReference type="Proteomes" id="UP001420932">
    <property type="component" value="Unassembled WGS sequence"/>
</dbReference>
<organism evidence="1 2">
    <name type="scientific">Stephania yunnanensis</name>
    <dbReference type="NCBI Taxonomy" id="152371"/>
    <lineage>
        <taxon>Eukaryota</taxon>
        <taxon>Viridiplantae</taxon>
        <taxon>Streptophyta</taxon>
        <taxon>Embryophyta</taxon>
        <taxon>Tracheophyta</taxon>
        <taxon>Spermatophyta</taxon>
        <taxon>Magnoliopsida</taxon>
        <taxon>Ranunculales</taxon>
        <taxon>Menispermaceae</taxon>
        <taxon>Menispermoideae</taxon>
        <taxon>Cissampelideae</taxon>
        <taxon>Stephania</taxon>
    </lineage>
</organism>